<proteinExistence type="inferred from homology"/>
<reference evidence="2 3" key="1">
    <citation type="journal article" date="2014" name="BMC Genomics">
        <title>Comparison of environmental and isolate Sulfobacillus genomes reveals diverse carbon, sulfur, nitrogen, and hydrogen metabolisms.</title>
        <authorList>
            <person name="Justice N.B."/>
            <person name="Norman A."/>
            <person name="Brown C.T."/>
            <person name="Singh A."/>
            <person name="Thomas B.C."/>
            <person name="Banfield J.F."/>
        </authorList>
    </citation>
    <scope>NUCLEOTIDE SEQUENCE [LARGE SCALE GENOMIC DNA]</scope>
    <source>
        <strain evidence="2">AMDSBA4</strain>
    </source>
</reference>
<protein>
    <recommendedName>
        <fullName evidence="4">Asp23/Gls24 family envelope stress response protein</fullName>
    </recommendedName>
</protein>
<gene>
    <name evidence="2" type="ORF">C7B46_04415</name>
</gene>
<comment type="similarity">
    <text evidence="1">Belongs to the asp23 family.</text>
</comment>
<comment type="caution">
    <text evidence="2">The sequence shown here is derived from an EMBL/GenBank/DDBJ whole genome shotgun (WGS) entry which is preliminary data.</text>
</comment>
<dbReference type="Proteomes" id="UP000242972">
    <property type="component" value="Unassembled WGS sequence"/>
</dbReference>
<organism evidence="2 3">
    <name type="scientific">Sulfobacillus benefaciens</name>
    <dbReference type="NCBI Taxonomy" id="453960"/>
    <lineage>
        <taxon>Bacteria</taxon>
        <taxon>Bacillati</taxon>
        <taxon>Bacillota</taxon>
        <taxon>Clostridia</taxon>
        <taxon>Eubacteriales</taxon>
        <taxon>Clostridiales Family XVII. Incertae Sedis</taxon>
        <taxon>Sulfobacillus</taxon>
    </lineage>
</organism>
<name>A0A2T2XJL8_9FIRM</name>
<dbReference type="Pfam" id="PF03780">
    <property type="entry name" value="Asp23"/>
    <property type="match status" value="1"/>
</dbReference>
<dbReference type="AlphaFoldDB" id="A0A2T2XJL8"/>
<dbReference type="PANTHER" id="PTHR34297:SF2">
    <property type="entry name" value="ASP23_GLS24 FAMILY ENVELOPE STRESS RESPONSE PROTEIN"/>
    <property type="match status" value="1"/>
</dbReference>
<dbReference type="PANTHER" id="PTHR34297">
    <property type="entry name" value="HYPOTHETICAL CYTOSOLIC PROTEIN-RELATED"/>
    <property type="match status" value="1"/>
</dbReference>
<evidence type="ECO:0000256" key="1">
    <source>
        <dbReference type="ARBA" id="ARBA00005721"/>
    </source>
</evidence>
<evidence type="ECO:0000313" key="2">
    <source>
        <dbReference type="EMBL" id="PSR34686.1"/>
    </source>
</evidence>
<dbReference type="EMBL" id="PXYW01000007">
    <property type="protein sequence ID" value="PSR34686.1"/>
    <property type="molecule type" value="Genomic_DNA"/>
</dbReference>
<evidence type="ECO:0000313" key="3">
    <source>
        <dbReference type="Proteomes" id="UP000242972"/>
    </source>
</evidence>
<evidence type="ECO:0008006" key="4">
    <source>
        <dbReference type="Google" id="ProtNLM"/>
    </source>
</evidence>
<accession>A0A2T2XJL8</accession>
<sequence length="114" mass="11989">MDKDTEWGQISVHDDVLAALAGAATVAVPGVVGLVTRHHAEGDVPKMVQEQLAKGVTITQDSSGMTIDISLTVRYGVKIKDVGLAVIGAVEQVIIDAVAISPRRIAIHIEGVRK</sequence>
<dbReference type="InterPro" id="IPR005531">
    <property type="entry name" value="Asp23"/>
</dbReference>